<dbReference type="PANTHER" id="PTHR34875:SF5">
    <property type="entry name" value="GLYCINE CLEAVAGE SYSTEM TRANSCRIPTIONAL REPRESSOR"/>
    <property type="match status" value="1"/>
</dbReference>
<dbReference type="PROSITE" id="PS51671">
    <property type="entry name" value="ACT"/>
    <property type="match status" value="2"/>
</dbReference>
<feature type="domain" description="ACT" evidence="2">
    <location>
        <begin position="6"/>
        <end position="78"/>
    </location>
</feature>
<reference evidence="3 4" key="1">
    <citation type="journal article" date="2019" name="Int. J. Syst. Evol. Microbiol.">
        <title>The Global Catalogue of Microorganisms (GCM) 10K type strain sequencing project: providing services to taxonomists for standard genome sequencing and annotation.</title>
        <authorList>
            <consortium name="The Broad Institute Genomics Platform"/>
            <consortium name="The Broad Institute Genome Sequencing Center for Infectious Disease"/>
            <person name="Wu L."/>
            <person name="Ma J."/>
        </authorList>
    </citation>
    <scope>NUCLEOTIDE SEQUENCE [LARGE SCALE GENOMIC DNA]</scope>
    <source>
        <strain evidence="3 4">JCM 15896</strain>
    </source>
</reference>
<comment type="subcellular location">
    <subcellularLocation>
        <location evidence="1">Cytoplasm</location>
    </subcellularLocation>
</comment>
<accession>A0ABN1LC92</accession>
<dbReference type="Proteomes" id="UP001500359">
    <property type="component" value="Unassembled WGS sequence"/>
</dbReference>
<organism evidence="3 4">
    <name type="scientific">Aliiglaciecola litoralis</name>
    <dbReference type="NCBI Taxonomy" id="582857"/>
    <lineage>
        <taxon>Bacteria</taxon>
        <taxon>Pseudomonadati</taxon>
        <taxon>Pseudomonadota</taxon>
        <taxon>Gammaproteobacteria</taxon>
        <taxon>Alteromonadales</taxon>
        <taxon>Alteromonadaceae</taxon>
        <taxon>Aliiglaciecola</taxon>
    </lineage>
</organism>
<dbReference type="Gene3D" id="3.30.70.260">
    <property type="match status" value="2"/>
</dbReference>
<protein>
    <recommendedName>
        <fullName evidence="1">Glycine cleavage system transcriptional repressor</fullName>
    </recommendedName>
</protein>
<keyword evidence="1" id="KW-0678">Repressor</keyword>
<keyword evidence="1" id="KW-0963">Cytoplasm</keyword>
<dbReference type="Pfam" id="PF13740">
    <property type="entry name" value="ACT_6"/>
    <property type="match status" value="1"/>
</dbReference>
<evidence type="ECO:0000313" key="3">
    <source>
        <dbReference type="EMBL" id="GAA0852446.1"/>
    </source>
</evidence>
<evidence type="ECO:0000259" key="2">
    <source>
        <dbReference type="PROSITE" id="PS51671"/>
    </source>
</evidence>
<evidence type="ECO:0000313" key="4">
    <source>
        <dbReference type="Proteomes" id="UP001500359"/>
    </source>
</evidence>
<evidence type="ECO:0000256" key="1">
    <source>
        <dbReference type="PIRNR" id="PIRNR028103"/>
    </source>
</evidence>
<gene>
    <name evidence="3" type="ORF">GCM10009114_02400</name>
</gene>
<name>A0ABN1LC92_9ALTE</name>
<keyword evidence="4" id="KW-1185">Reference proteome</keyword>
<sequence>MNQQLIVTILGSNNVGILSEIANTVSDAGCNILDSRQAIYGEDFSLTMILEGNQVAITKAEIKIPQTCQRHDLLSMLKRTKRHCKQNLEHLIDVEISGNDTPGAIHKVSTLLAKYDAAISALRQKTFTDQDSQQELMKIKFVASVPLVANIQDLRQNFSQLLDSLGLDGKISENH</sequence>
<dbReference type="InterPro" id="IPR002912">
    <property type="entry name" value="ACT_dom"/>
</dbReference>
<dbReference type="InterPro" id="IPR050990">
    <property type="entry name" value="UPF0237/GcvR_regulator"/>
</dbReference>
<dbReference type="PANTHER" id="PTHR34875">
    <property type="entry name" value="UPF0237 PROTEIN MJ1558"/>
    <property type="match status" value="1"/>
</dbReference>
<keyword evidence="1" id="KW-0804">Transcription</keyword>
<dbReference type="EMBL" id="BAAAFD010000001">
    <property type="protein sequence ID" value="GAA0852446.1"/>
    <property type="molecule type" value="Genomic_DNA"/>
</dbReference>
<feature type="domain" description="ACT" evidence="2">
    <location>
        <begin position="93"/>
        <end position="172"/>
    </location>
</feature>
<dbReference type="InterPro" id="IPR045865">
    <property type="entry name" value="ACT-like_dom_sf"/>
</dbReference>
<comment type="caution">
    <text evidence="3">The sequence shown here is derived from an EMBL/GenBank/DDBJ whole genome shotgun (WGS) entry which is preliminary data.</text>
</comment>
<proteinExistence type="predicted"/>
<dbReference type="PIRSF" id="PIRSF028103">
    <property type="entry name" value="GcvR"/>
    <property type="match status" value="1"/>
</dbReference>
<dbReference type="InterPro" id="IPR016867">
    <property type="entry name" value="GcvR"/>
</dbReference>
<dbReference type="RefSeq" id="WP_343855786.1">
    <property type="nucleotide sequence ID" value="NZ_BAAAFD010000001.1"/>
</dbReference>
<dbReference type="SUPFAM" id="SSF55021">
    <property type="entry name" value="ACT-like"/>
    <property type="match status" value="2"/>
</dbReference>